<sequence>MINQIMPSKDGHEFGATITRQGQLHIKRCNGYYPLDSIEMPLDVAQQLYEFLAREFGPQSFDEAREALHRVFPGSAA</sequence>
<keyword evidence="2" id="KW-1185">Reference proteome</keyword>
<accession>D3RW82</accession>
<dbReference type="Proteomes" id="UP000001441">
    <property type="component" value="Plasmid pALVIN01"/>
</dbReference>
<reference evidence="1 2" key="1">
    <citation type="journal article" date="2011" name="Stand. Genomic Sci.">
        <title>Complete genome sequence of Allochromatium vinosum DSM 180(T).</title>
        <authorList>
            <person name="Weissgerber T."/>
            <person name="Zigann R."/>
            <person name="Bruce D."/>
            <person name="Chang Y.J."/>
            <person name="Detter J.C."/>
            <person name="Han C."/>
            <person name="Hauser L."/>
            <person name="Jeffries C.D."/>
            <person name="Land M."/>
            <person name="Munk A.C."/>
            <person name="Tapia R."/>
            <person name="Dahl C."/>
        </authorList>
    </citation>
    <scope>NUCLEOTIDE SEQUENCE [LARGE SCALE GENOMIC DNA]</scope>
    <source>
        <strain evidence="2">ATCC 17899 / DSM 180 / NBRC 103801 / NCIMB 10441 / D</strain>
        <plasmid evidence="2">Plasmid pALVIN01</plasmid>
    </source>
</reference>
<dbReference type="RefSeq" id="WP_012972358.1">
    <property type="nucleotide sequence ID" value="NC_013852.1"/>
</dbReference>
<dbReference type="EMBL" id="CP001897">
    <property type="protein sequence ID" value="ADC64094.1"/>
    <property type="molecule type" value="Genomic_DNA"/>
</dbReference>
<dbReference type="KEGG" id="alv:Alvin_3197"/>
<dbReference type="AlphaFoldDB" id="D3RW82"/>
<protein>
    <submittedName>
        <fullName evidence="1">Uncharacterized protein</fullName>
    </submittedName>
</protein>
<name>D3RW82_ALLVD</name>
<dbReference type="HOGENOM" id="CLU_2630290_0_0_6"/>
<keyword evidence="1" id="KW-0614">Plasmid</keyword>
<organism evidence="1 2">
    <name type="scientific">Allochromatium vinosum (strain ATCC 17899 / DSM 180 / NBRC 103801 / NCIMB 10441 / D)</name>
    <name type="common">Chromatium vinosum</name>
    <dbReference type="NCBI Taxonomy" id="572477"/>
    <lineage>
        <taxon>Bacteria</taxon>
        <taxon>Pseudomonadati</taxon>
        <taxon>Pseudomonadota</taxon>
        <taxon>Gammaproteobacteria</taxon>
        <taxon>Chromatiales</taxon>
        <taxon>Chromatiaceae</taxon>
        <taxon>Allochromatium</taxon>
    </lineage>
</organism>
<evidence type="ECO:0000313" key="2">
    <source>
        <dbReference type="Proteomes" id="UP000001441"/>
    </source>
</evidence>
<gene>
    <name evidence="1" type="ordered locus">Alvin_3197</name>
</gene>
<geneLocation type="plasmid" evidence="1 2">
    <name>pALVIN01</name>
</geneLocation>
<proteinExistence type="predicted"/>
<evidence type="ECO:0000313" key="1">
    <source>
        <dbReference type="EMBL" id="ADC64094.1"/>
    </source>
</evidence>